<evidence type="ECO:0000313" key="3">
    <source>
        <dbReference type="Proteomes" id="UP000713904"/>
    </source>
</evidence>
<dbReference type="SUPFAM" id="SSF51569">
    <property type="entry name" value="Aldolase"/>
    <property type="match status" value="1"/>
</dbReference>
<accession>A0ABR6TL69</accession>
<evidence type="ECO:0000313" key="2">
    <source>
        <dbReference type="EMBL" id="MBC2576154.1"/>
    </source>
</evidence>
<sequence>MFIDTANLEEIKLALKTGTVKGVTTNPTILKKVGKKREEQISDILSLGIEKLYVQTLGETADEMFCDYKILKSIGKKHNTKLGIKVPLSIEGLEAVARIKQDDRNVSILGTAIYSADQGIMGAIAGCDLLAPYVNRMQNNSIDSIAEISKMREFIDSRGLDTQILAASFKNSNQVVDSLVNGAHTCTIPYEIMVQMMNKDVAINAIRVFNQDGKLTL</sequence>
<dbReference type="InterPro" id="IPR018225">
    <property type="entry name" value="Transaldolase_AS"/>
</dbReference>
<dbReference type="Pfam" id="PF00923">
    <property type="entry name" value="TAL_FSA"/>
    <property type="match status" value="1"/>
</dbReference>
<dbReference type="PROSITE" id="PS01054">
    <property type="entry name" value="TRANSALDOLASE_1"/>
    <property type="match status" value="1"/>
</dbReference>
<gene>
    <name evidence="2" type="ORF">HLB29_05590</name>
</gene>
<dbReference type="RefSeq" id="WP_185624180.1">
    <property type="nucleotide sequence ID" value="NZ_JABGBW010000003.1"/>
</dbReference>
<dbReference type="InterPro" id="IPR001585">
    <property type="entry name" value="TAL/FSA"/>
</dbReference>
<dbReference type="PANTHER" id="PTHR10683:SF28">
    <property type="entry name" value="TRANSALDOLASE C"/>
    <property type="match status" value="1"/>
</dbReference>
<protein>
    <submittedName>
        <fullName evidence="2">Transaldolase</fullName>
    </submittedName>
</protein>
<dbReference type="PANTHER" id="PTHR10683">
    <property type="entry name" value="TRANSALDOLASE"/>
    <property type="match status" value="1"/>
</dbReference>
<dbReference type="Proteomes" id="UP000713904">
    <property type="component" value="Unassembled WGS sequence"/>
</dbReference>
<name>A0ABR6TL69_9FIRM</name>
<proteinExistence type="predicted"/>
<reference evidence="2 3" key="1">
    <citation type="submission" date="2020-05" db="EMBL/GenBank/DDBJ databases">
        <title>Draft genome of xy-202 and genomic insight in genome of the genus Peptostreptococcus.</title>
        <authorList>
            <person name="Zhang Z."/>
        </authorList>
    </citation>
    <scope>NUCLEOTIDE SEQUENCE [LARGE SCALE GENOMIC DNA]</scope>
    <source>
        <strain evidence="2 3">DSM 27025</strain>
    </source>
</reference>
<evidence type="ECO:0000256" key="1">
    <source>
        <dbReference type="ARBA" id="ARBA00023270"/>
    </source>
</evidence>
<comment type="caution">
    <text evidence="2">The sequence shown here is derived from an EMBL/GenBank/DDBJ whole genome shotgun (WGS) entry which is preliminary data.</text>
</comment>
<dbReference type="EMBL" id="JABGBW010000003">
    <property type="protein sequence ID" value="MBC2576154.1"/>
    <property type="molecule type" value="Genomic_DNA"/>
</dbReference>
<keyword evidence="3" id="KW-1185">Reference proteome</keyword>
<dbReference type="Gene3D" id="3.20.20.70">
    <property type="entry name" value="Aldolase class I"/>
    <property type="match status" value="1"/>
</dbReference>
<dbReference type="InterPro" id="IPR013785">
    <property type="entry name" value="Aldolase_TIM"/>
</dbReference>
<organism evidence="2 3">
    <name type="scientific">Peptostreptococcus canis</name>
    <dbReference type="NCBI Taxonomy" id="1159213"/>
    <lineage>
        <taxon>Bacteria</taxon>
        <taxon>Bacillati</taxon>
        <taxon>Bacillota</taxon>
        <taxon>Clostridia</taxon>
        <taxon>Peptostreptococcales</taxon>
        <taxon>Peptostreptococcaceae</taxon>
        <taxon>Peptostreptococcus</taxon>
    </lineage>
</organism>
<keyword evidence="1" id="KW-0704">Schiff base</keyword>